<evidence type="ECO:0000256" key="4">
    <source>
        <dbReference type="ARBA" id="ARBA00023004"/>
    </source>
</evidence>
<dbReference type="FunFam" id="2.60.120.650:FF:000016">
    <property type="entry name" value="Lysine-specific demethylase isoform A"/>
    <property type="match status" value="1"/>
</dbReference>
<dbReference type="InterPro" id="IPR004198">
    <property type="entry name" value="Znf_C5HC2"/>
</dbReference>
<dbReference type="SUPFAM" id="SSF51197">
    <property type="entry name" value="Clavaminate synthase-like"/>
    <property type="match status" value="1"/>
</dbReference>
<name>A0AAD8P3H4_TARER</name>
<evidence type="ECO:0008006" key="13">
    <source>
        <dbReference type="Google" id="ProtNLM"/>
    </source>
</evidence>
<evidence type="ECO:0000256" key="7">
    <source>
        <dbReference type="ARBA" id="ARBA00023242"/>
    </source>
</evidence>
<dbReference type="GO" id="GO:0005634">
    <property type="term" value="C:nucleus"/>
    <property type="evidence" value="ECO:0007669"/>
    <property type="project" value="TreeGrafter"/>
</dbReference>
<evidence type="ECO:0000256" key="8">
    <source>
        <dbReference type="SAM" id="MobiDB-lite"/>
    </source>
</evidence>
<comment type="caution">
    <text evidence="11">The sequence shown here is derived from an EMBL/GenBank/DDBJ whole genome shotgun (WGS) entry which is preliminary data.</text>
</comment>
<evidence type="ECO:0000259" key="10">
    <source>
        <dbReference type="PROSITE" id="PS51184"/>
    </source>
</evidence>
<sequence>MVEGRVCFSREDTLRYLKHKRLQQMKSGTGNDAAFVSNYMTRSGGDALRGSASSGDRSSSNLDLCGTDNMSKPNSEKFGLNDLGWTDKVPECPVYYPSKEEFEDPLVYLQKIAPEASKFGICKIVSPLSASVPAGTVLTREKVGFKFTTRVQPLRLAEWNTDDKVTFFMSGRNYTFRDYEKMANKVFARRYYSTGCLPVSYVEKEFWHEIACGKTESVEYACDVDGSAFSSSPTDQLASSNWNLKKVSRLSHSTLRLLETTIPGVTEPMLYIGMLFSMFAWHVEDHYLYSINYHHCGAAKTWYGVPGHAALDFEKVVRENVYTNDILSADGEDGAFDVLLGKTTLFPPNILSQHNVPVFKAVHKPGEFVVTFPRAYHAGFSHGFNCSEAVNFAMGDWFLLGSIASHRYALLNRTPLLPHEELLCKESMILRSSMECEDGISRRHIKAAFVNLIRFQHRIRWCLMKLKGYMGASTHSHGTILCSVCKRDCYVAYINCSCYLHPVCLRHDFKQLNLPCGDKFTISVRDDILDMEDVARMFEQGRDIVNEVQQQAKVATDMILLSKLYPPTEDEAYDPHRKIFFGLDMNKFEPVYNHKQCGSENLEASTVCSSSDSLSFINHVHGDSNYTMDVRNTCQESDGSESETFRVKRRSSSKAEHRNTHDSIPPGFENQGLKRLKKVWSEGRSHHDSASECSIHSKEANQSVSNIGTATHISIKFKKTGNEEAVSKYKDYNLNHEPEKTTREPLPQEKGPKRLKVKGPSIKGLDNTSL</sequence>
<evidence type="ECO:0000259" key="9">
    <source>
        <dbReference type="PROSITE" id="PS51183"/>
    </source>
</evidence>
<keyword evidence="4" id="KW-0408">Iron</keyword>
<gene>
    <name evidence="11" type="ORF">QVD17_13612</name>
</gene>
<dbReference type="GO" id="GO:0141052">
    <property type="term" value="F:histone H3 demethylase activity"/>
    <property type="evidence" value="ECO:0007669"/>
    <property type="project" value="UniProtKB-ARBA"/>
</dbReference>
<dbReference type="GO" id="GO:0000785">
    <property type="term" value="C:chromatin"/>
    <property type="evidence" value="ECO:0007669"/>
    <property type="project" value="TreeGrafter"/>
</dbReference>
<accession>A0AAD8P3H4</accession>
<dbReference type="PROSITE" id="PS51184">
    <property type="entry name" value="JMJC"/>
    <property type="match status" value="1"/>
</dbReference>
<feature type="region of interest" description="Disordered" evidence="8">
    <location>
        <begin position="634"/>
        <end position="673"/>
    </location>
</feature>
<feature type="compositionally biased region" description="Basic and acidic residues" evidence="8">
    <location>
        <begin position="721"/>
        <end position="752"/>
    </location>
</feature>
<evidence type="ECO:0000256" key="6">
    <source>
        <dbReference type="ARBA" id="ARBA00023163"/>
    </source>
</evidence>
<reference evidence="11" key="1">
    <citation type="journal article" date="2023" name="bioRxiv">
        <title>Improved chromosome-level genome assembly for marigold (Tagetes erecta).</title>
        <authorList>
            <person name="Jiang F."/>
            <person name="Yuan L."/>
            <person name="Wang S."/>
            <person name="Wang H."/>
            <person name="Xu D."/>
            <person name="Wang A."/>
            <person name="Fan W."/>
        </authorList>
    </citation>
    <scope>NUCLEOTIDE SEQUENCE</scope>
    <source>
        <strain evidence="11">WSJ</strain>
        <tissue evidence="11">Leaf</tissue>
    </source>
</reference>
<evidence type="ECO:0000256" key="2">
    <source>
        <dbReference type="ARBA" id="ARBA00022723"/>
    </source>
</evidence>
<feature type="region of interest" description="Disordered" evidence="8">
    <location>
        <begin position="721"/>
        <end position="770"/>
    </location>
</feature>
<dbReference type="SMART" id="SM00545">
    <property type="entry name" value="JmjN"/>
    <property type="match status" value="1"/>
</dbReference>
<feature type="compositionally biased region" description="Low complexity" evidence="8">
    <location>
        <begin position="48"/>
        <end position="63"/>
    </location>
</feature>
<dbReference type="Proteomes" id="UP001229421">
    <property type="component" value="Unassembled WGS sequence"/>
</dbReference>
<keyword evidence="7" id="KW-0539">Nucleus</keyword>
<dbReference type="GO" id="GO:0016491">
    <property type="term" value="F:oxidoreductase activity"/>
    <property type="evidence" value="ECO:0007669"/>
    <property type="project" value="UniProtKB-KW"/>
</dbReference>
<feature type="domain" description="JmjC" evidence="10">
    <location>
        <begin position="236"/>
        <end position="409"/>
    </location>
</feature>
<evidence type="ECO:0000256" key="3">
    <source>
        <dbReference type="ARBA" id="ARBA00023002"/>
    </source>
</evidence>
<organism evidence="11 12">
    <name type="scientific">Tagetes erecta</name>
    <name type="common">African marigold</name>
    <dbReference type="NCBI Taxonomy" id="13708"/>
    <lineage>
        <taxon>Eukaryota</taxon>
        <taxon>Viridiplantae</taxon>
        <taxon>Streptophyta</taxon>
        <taxon>Embryophyta</taxon>
        <taxon>Tracheophyta</taxon>
        <taxon>Spermatophyta</taxon>
        <taxon>Magnoliopsida</taxon>
        <taxon>eudicotyledons</taxon>
        <taxon>Gunneridae</taxon>
        <taxon>Pentapetalae</taxon>
        <taxon>asterids</taxon>
        <taxon>campanulids</taxon>
        <taxon>Asterales</taxon>
        <taxon>Asteraceae</taxon>
        <taxon>Asteroideae</taxon>
        <taxon>Heliantheae alliance</taxon>
        <taxon>Tageteae</taxon>
        <taxon>Tagetes</taxon>
    </lineage>
</organism>
<dbReference type="PANTHER" id="PTHR10694:SF33">
    <property type="entry name" value="LYSINE-SPECIFIC DEMETHYLASE 5"/>
    <property type="match status" value="1"/>
</dbReference>
<keyword evidence="2" id="KW-0479">Metal-binding</keyword>
<dbReference type="PROSITE" id="PS51183">
    <property type="entry name" value="JMJN"/>
    <property type="match status" value="1"/>
</dbReference>
<dbReference type="PANTHER" id="PTHR10694">
    <property type="entry name" value="LYSINE-SPECIFIC DEMETHYLASE"/>
    <property type="match status" value="1"/>
</dbReference>
<keyword evidence="3" id="KW-0560">Oxidoreductase</keyword>
<keyword evidence="6" id="KW-0804">Transcription</keyword>
<protein>
    <recommendedName>
        <fullName evidence="13">Lysine-specific demethylase JMJ706-like</fullName>
    </recommendedName>
</protein>
<evidence type="ECO:0000313" key="11">
    <source>
        <dbReference type="EMBL" id="KAK1430682.1"/>
    </source>
</evidence>
<evidence type="ECO:0000256" key="1">
    <source>
        <dbReference type="ARBA" id="ARBA00001954"/>
    </source>
</evidence>
<comment type="cofactor">
    <cofactor evidence="1">
        <name>Fe(2+)</name>
        <dbReference type="ChEBI" id="CHEBI:29033"/>
    </cofactor>
</comment>
<feature type="region of interest" description="Disordered" evidence="8">
    <location>
        <begin position="46"/>
        <end position="66"/>
    </location>
</feature>
<proteinExistence type="predicted"/>
<feature type="domain" description="JmjN" evidence="9">
    <location>
        <begin position="92"/>
        <end position="133"/>
    </location>
</feature>
<evidence type="ECO:0000313" key="12">
    <source>
        <dbReference type="Proteomes" id="UP001229421"/>
    </source>
</evidence>
<dbReference type="Pfam" id="PF02373">
    <property type="entry name" value="JmjC"/>
    <property type="match status" value="1"/>
</dbReference>
<dbReference type="Pfam" id="PF02375">
    <property type="entry name" value="JmjN"/>
    <property type="match status" value="1"/>
</dbReference>
<keyword evidence="12" id="KW-1185">Reference proteome</keyword>
<dbReference type="InterPro" id="IPR003349">
    <property type="entry name" value="JmjN"/>
</dbReference>
<dbReference type="GO" id="GO:0046872">
    <property type="term" value="F:metal ion binding"/>
    <property type="evidence" value="ECO:0007669"/>
    <property type="project" value="UniProtKB-KW"/>
</dbReference>
<keyword evidence="5" id="KW-0805">Transcription regulation</keyword>
<dbReference type="Pfam" id="PF02928">
    <property type="entry name" value="zf-C5HC2"/>
    <property type="match status" value="1"/>
</dbReference>
<dbReference type="Gene3D" id="2.60.120.650">
    <property type="entry name" value="Cupin"/>
    <property type="match status" value="1"/>
</dbReference>
<dbReference type="InterPro" id="IPR003347">
    <property type="entry name" value="JmjC_dom"/>
</dbReference>
<dbReference type="SMART" id="SM00558">
    <property type="entry name" value="JmjC"/>
    <property type="match status" value="1"/>
</dbReference>
<dbReference type="EMBL" id="JAUHHV010000003">
    <property type="protein sequence ID" value="KAK1430682.1"/>
    <property type="molecule type" value="Genomic_DNA"/>
</dbReference>
<dbReference type="GO" id="GO:0040029">
    <property type="term" value="P:epigenetic regulation of gene expression"/>
    <property type="evidence" value="ECO:0007669"/>
    <property type="project" value="UniProtKB-ARBA"/>
</dbReference>
<dbReference type="AlphaFoldDB" id="A0AAD8P3H4"/>
<evidence type="ECO:0000256" key="5">
    <source>
        <dbReference type="ARBA" id="ARBA00023015"/>
    </source>
</evidence>